<evidence type="ECO:0000256" key="1">
    <source>
        <dbReference type="SAM" id="Phobius"/>
    </source>
</evidence>
<sequence length="66" mass="7811">MKMRLINLEYVSAGILIFFMVPICAYFIAGIIKIIKEKETSIILRQSKKIRKLKVELEKRKQKEVK</sequence>
<keyword evidence="3" id="KW-1185">Reference proteome</keyword>
<organism evidence="2 3">
    <name type="scientific">Spiroplasma phoeniceum P40</name>
    <dbReference type="NCBI Taxonomy" id="1276259"/>
    <lineage>
        <taxon>Bacteria</taxon>
        <taxon>Bacillati</taxon>
        <taxon>Mycoplasmatota</taxon>
        <taxon>Mollicutes</taxon>
        <taxon>Entomoplasmatales</taxon>
        <taxon>Spiroplasmataceae</taxon>
        <taxon>Spiroplasma</taxon>
    </lineage>
</organism>
<gene>
    <name evidence="2" type="ORF">SDAV_001033</name>
</gene>
<dbReference type="Proteomes" id="UP000253689">
    <property type="component" value="Chromosome"/>
</dbReference>
<evidence type="ECO:0000313" key="3">
    <source>
        <dbReference type="Proteomes" id="UP000253689"/>
    </source>
</evidence>
<keyword evidence="1" id="KW-0472">Membrane</keyword>
<dbReference type="AlphaFoldDB" id="A0A345DP75"/>
<reference evidence="3" key="1">
    <citation type="submission" date="2018-07" db="EMBL/GenBank/DDBJ databases">
        <title>Complete Genome Sequence of Spiroplasma phoeniceum.</title>
        <authorList>
            <person name="Davis R.E."/>
            <person name="Shao J.Y."/>
            <person name="Zhao Y."/>
            <person name="Silver A."/>
            <person name="Stump z."/>
            <person name="Gasparich G."/>
        </authorList>
    </citation>
    <scope>NUCLEOTIDE SEQUENCE [LARGE SCALE GENOMIC DNA]</scope>
    <source>
        <strain evidence="3">P40</strain>
    </source>
</reference>
<proteinExistence type="predicted"/>
<feature type="transmembrane region" description="Helical" evidence="1">
    <location>
        <begin position="12"/>
        <end position="35"/>
    </location>
</feature>
<dbReference type="KEGG" id="sphh:SDAV_001033"/>
<protein>
    <submittedName>
        <fullName evidence="2">Phage transmembrane protein</fullName>
    </submittedName>
</protein>
<dbReference type="EMBL" id="CP031088">
    <property type="protein sequence ID" value="AXF96013.1"/>
    <property type="molecule type" value="Genomic_DNA"/>
</dbReference>
<evidence type="ECO:0000313" key="2">
    <source>
        <dbReference type="EMBL" id="AXF96013.1"/>
    </source>
</evidence>
<accession>A0A345DP75</accession>
<keyword evidence="1" id="KW-1133">Transmembrane helix</keyword>
<name>A0A345DP75_9MOLU</name>
<keyword evidence="1 2" id="KW-0812">Transmembrane</keyword>